<dbReference type="PANTHER" id="PTHR32438:SF5">
    <property type="entry name" value="4-ALPHA-GLUCANOTRANSFERASE DPE1, CHLOROPLASTIC_AMYLOPLASTIC"/>
    <property type="match status" value="1"/>
</dbReference>
<evidence type="ECO:0000256" key="7">
    <source>
        <dbReference type="ARBA" id="ARBA00023277"/>
    </source>
</evidence>
<sequence>MSNASLRRLAEAAGISIEWTDAFNHPKTVSDDTLRAVLAALGLPAENDAACAQSLASLAGGADGWPLPPLVTARVDAPIVFDDHAALRGQDYAIELEGGGRIDGRLGDEAPLQLAVIAAPGYHRMRIAGHALTLAVAPPRCYSVQDAAAALNRADAHAPRLWGIATQLYSLPRPGDAGIGDFGALADFVKQAGLRGASAVAISPVHAMFSDDLQRFSPYGPSTRVLFNVLHIDLDAVLGVDALRAVLAEDGLGEEAARLEGNAMIDWPASSNWKLKVLRRLYQRFIDAGGSAEFDAFRHDGGDSVEDHARFETMHAWRRAQGENGDWRSWPEEYRDSRGPAIAAFANAHADEVRFHAFLQWQAARGLQHAQDCARAAGMAIGIISDLAVGADPAGSQAWSRQDQMIHGLSVGAPPDVLGPMGQNWGLGAFSPVALKRHGYGAYIEMLRSAFRHAGGVRIDHVLGLTRLWLVPDGFPATEGAYLRFPFDDLVRLIALESWRHRAVVIGEDLGTIPQGFPERLAAERMLGIRVMFFQRDWHGYIAPQHWSPDAMATTTTHDLPTVAGWWAGRDIGWRAQLNMLGEHGNEERERGERDRDRHALWQAMRAAGCLGWREHEGPPPPEHAPVDEAIAFVGKTAAPLAMIPVEDLLALPEAPNLPGTIDQHPNWRRRMPQAAASIFDAAEVANRIHLLNAAREGKPA</sequence>
<comment type="catalytic activity">
    <reaction evidence="1 10">
        <text>Transfers a segment of a (1-&gt;4)-alpha-D-glucan to a new position in an acceptor, which may be glucose or a (1-&gt;4)-alpha-D-glucan.</text>
        <dbReference type="EC" id="2.4.1.25"/>
    </reaction>
</comment>
<dbReference type="GO" id="GO:0005975">
    <property type="term" value="P:carbohydrate metabolic process"/>
    <property type="evidence" value="ECO:0007669"/>
    <property type="project" value="InterPro"/>
</dbReference>
<evidence type="ECO:0000313" key="12">
    <source>
        <dbReference type="Proteomes" id="UP000622890"/>
    </source>
</evidence>
<proteinExistence type="inferred from homology"/>
<organism evidence="11 12">
    <name type="scientific">Noviherbaspirillum pedocola</name>
    <dbReference type="NCBI Taxonomy" id="2801341"/>
    <lineage>
        <taxon>Bacteria</taxon>
        <taxon>Pseudomonadati</taxon>
        <taxon>Pseudomonadota</taxon>
        <taxon>Betaproteobacteria</taxon>
        <taxon>Burkholderiales</taxon>
        <taxon>Oxalobacteraceae</taxon>
        <taxon>Noviherbaspirillum</taxon>
    </lineage>
</organism>
<evidence type="ECO:0000256" key="2">
    <source>
        <dbReference type="ARBA" id="ARBA00005684"/>
    </source>
</evidence>
<dbReference type="PANTHER" id="PTHR32438">
    <property type="entry name" value="4-ALPHA-GLUCANOTRANSFERASE DPE1, CHLOROPLASTIC/AMYLOPLASTIC"/>
    <property type="match status" value="1"/>
</dbReference>
<dbReference type="EMBL" id="JAEPBG010000018">
    <property type="protein sequence ID" value="MBK4738236.1"/>
    <property type="molecule type" value="Genomic_DNA"/>
</dbReference>
<comment type="similarity">
    <text evidence="2 10">Belongs to the disproportionating enzyme family.</text>
</comment>
<dbReference type="InterPro" id="IPR003385">
    <property type="entry name" value="Glyco_hydro_77"/>
</dbReference>
<evidence type="ECO:0000256" key="4">
    <source>
        <dbReference type="ARBA" id="ARBA00020295"/>
    </source>
</evidence>
<protein>
    <recommendedName>
        <fullName evidence="4 10">4-alpha-glucanotransferase</fullName>
        <ecNumber evidence="3 10">2.4.1.25</ecNumber>
    </recommendedName>
    <alternativeName>
        <fullName evidence="8 10">Amylomaltase</fullName>
    </alternativeName>
    <alternativeName>
        <fullName evidence="9 10">Disproportionating enzyme</fullName>
    </alternativeName>
</protein>
<dbReference type="GO" id="GO:0004134">
    <property type="term" value="F:4-alpha-glucanotransferase activity"/>
    <property type="evidence" value="ECO:0007669"/>
    <property type="project" value="UniProtKB-EC"/>
</dbReference>
<dbReference type="Proteomes" id="UP000622890">
    <property type="component" value="Unassembled WGS sequence"/>
</dbReference>
<gene>
    <name evidence="11" type="primary">malQ</name>
    <name evidence="11" type="ORF">JJB74_26740</name>
</gene>
<comment type="caution">
    <text evidence="11">The sequence shown here is derived from an EMBL/GenBank/DDBJ whole genome shotgun (WGS) entry which is preliminary data.</text>
</comment>
<dbReference type="RefSeq" id="WP_200597270.1">
    <property type="nucleotide sequence ID" value="NZ_JAEPBG010000018.1"/>
</dbReference>
<evidence type="ECO:0000256" key="10">
    <source>
        <dbReference type="RuleBase" id="RU361207"/>
    </source>
</evidence>
<keyword evidence="6 10" id="KW-0808">Transferase</keyword>
<dbReference type="Gene3D" id="3.20.20.80">
    <property type="entry name" value="Glycosidases"/>
    <property type="match status" value="1"/>
</dbReference>
<evidence type="ECO:0000256" key="6">
    <source>
        <dbReference type="ARBA" id="ARBA00022679"/>
    </source>
</evidence>
<dbReference type="InterPro" id="IPR017853">
    <property type="entry name" value="GH"/>
</dbReference>
<evidence type="ECO:0000256" key="5">
    <source>
        <dbReference type="ARBA" id="ARBA00022676"/>
    </source>
</evidence>
<accession>A0A934W480</accession>
<dbReference type="NCBIfam" id="TIGR00217">
    <property type="entry name" value="malQ"/>
    <property type="match status" value="1"/>
</dbReference>
<evidence type="ECO:0000256" key="1">
    <source>
        <dbReference type="ARBA" id="ARBA00000439"/>
    </source>
</evidence>
<reference evidence="11" key="1">
    <citation type="submission" date="2021-01" db="EMBL/GenBank/DDBJ databases">
        <title>Genome sequence of strain Noviherbaspirillum sp. DKR-6.</title>
        <authorList>
            <person name="Chaudhary D.K."/>
        </authorList>
    </citation>
    <scope>NUCLEOTIDE SEQUENCE</scope>
    <source>
        <strain evidence="11">DKR-6</strain>
    </source>
</reference>
<dbReference type="SUPFAM" id="SSF51445">
    <property type="entry name" value="(Trans)glycosidases"/>
    <property type="match status" value="1"/>
</dbReference>
<evidence type="ECO:0000256" key="8">
    <source>
        <dbReference type="ARBA" id="ARBA00031423"/>
    </source>
</evidence>
<evidence type="ECO:0000256" key="9">
    <source>
        <dbReference type="ARBA" id="ARBA00031501"/>
    </source>
</evidence>
<evidence type="ECO:0000313" key="11">
    <source>
        <dbReference type="EMBL" id="MBK4738236.1"/>
    </source>
</evidence>
<dbReference type="Pfam" id="PF02446">
    <property type="entry name" value="Glyco_hydro_77"/>
    <property type="match status" value="1"/>
</dbReference>
<keyword evidence="5 10" id="KW-0328">Glycosyltransferase</keyword>
<name>A0A934W480_9BURK</name>
<dbReference type="AlphaFoldDB" id="A0A934W480"/>
<keyword evidence="7 10" id="KW-0119">Carbohydrate metabolism</keyword>
<keyword evidence="12" id="KW-1185">Reference proteome</keyword>
<evidence type="ECO:0000256" key="3">
    <source>
        <dbReference type="ARBA" id="ARBA00012560"/>
    </source>
</evidence>
<dbReference type="EC" id="2.4.1.25" evidence="3 10"/>